<evidence type="ECO:0000256" key="1">
    <source>
        <dbReference type="ARBA" id="ARBA00023125"/>
    </source>
</evidence>
<sequence>MTTAWTINEIAKRTGLSKDAIRFYEKEKLISPKRADNNYRIYSAEDLLKLKYISVMKYAHFSVKEINSFMVLFDQELSQECNQEGMALLTKKISDLEQIIQHYQSILVLLKQLPYPGTFQQLTEELGTGNARRLDSFVEQLFDEIKEKSHENY</sequence>
<dbReference type="GO" id="GO:0003677">
    <property type="term" value="F:DNA binding"/>
    <property type="evidence" value="ECO:0007669"/>
    <property type="project" value="UniProtKB-KW"/>
</dbReference>
<evidence type="ECO:0000259" key="2">
    <source>
        <dbReference type="PROSITE" id="PS50937"/>
    </source>
</evidence>
<dbReference type="PANTHER" id="PTHR30204">
    <property type="entry name" value="REDOX-CYCLING DRUG-SENSING TRANSCRIPTIONAL ACTIVATOR SOXR"/>
    <property type="match status" value="1"/>
</dbReference>
<keyword evidence="5" id="KW-1185">Reference proteome</keyword>
<dbReference type="Gene3D" id="1.10.1660.10">
    <property type="match status" value="1"/>
</dbReference>
<reference evidence="4" key="2">
    <citation type="submission" date="2017-05" db="EMBL/GenBank/DDBJ databases">
        <authorList>
            <consortium name="The Broad Institute Genomics Platform"/>
            <consortium name="The Broad Institute Genomic Center for Infectious Diseases"/>
            <person name="Earl A."/>
            <person name="Manson A."/>
            <person name="Schwartman J."/>
            <person name="Gilmore M."/>
            <person name="Abouelleil A."/>
            <person name="Cao P."/>
            <person name="Chapman S."/>
            <person name="Cusick C."/>
            <person name="Shea T."/>
            <person name="Young S."/>
            <person name="Neafsey D."/>
            <person name="Nusbaum C."/>
            <person name="Birren B."/>
        </authorList>
    </citation>
    <scope>NUCLEOTIDE SEQUENCE</scope>
    <source>
        <strain evidence="4">9E7_DIV0242</strain>
    </source>
</reference>
<reference evidence="3" key="1">
    <citation type="submission" date="2017-05" db="EMBL/GenBank/DDBJ databases">
        <title>The Genome Sequence of Enterococcus sp. 9E7_DIV0242.</title>
        <authorList>
            <consortium name="The Broad Institute Genomics Platform"/>
            <consortium name="The Broad Institute Genomic Center for Infectious Diseases"/>
            <person name="Earl A."/>
            <person name="Manson A."/>
            <person name="Schwartman J."/>
            <person name="Gilmore M."/>
            <person name="Abouelleil A."/>
            <person name="Cao P."/>
            <person name="Chapman S."/>
            <person name="Cusick C."/>
            <person name="Shea T."/>
            <person name="Young S."/>
            <person name="Neafsey D."/>
            <person name="Nusbaum C."/>
            <person name="Birren B."/>
        </authorList>
    </citation>
    <scope>NUCLEOTIDE SEQUENCE [LARGE SCALE GENOMIC DNA]</scope>
    <source>
        <strain evidence="3">9E7_DIV0242</strain>
    </source>
</reference>
<gene>
    <name evidence="3" type="ORF">A5888_002375</name>
    <name evidence="4" type="ORF">A5888_002468</name>
</gene>
<dbReference type="GO" id="GO:0003700">
    <property type="term" value="F:DNA-binding transcription factor activity"/>
    <property type="evidence" value="ECO:0007669"/>
    <property type="project" value="InterPro"/>
</dbReference>
<dbReference type="SMART" id="SM00422">
    <property type="entry name" value="HTH_MERR"/>
    <property type="match status" value="1"/>
</dbReference>
<dbReference type="PRINTS" id="PR00040">
    <property type="entry name" value="HTHMERR"/>
</dbReference>
<proteinExistence type="predicted"/>
<protein>
    <recommendedName>
        <fullName evidence="2">HTH merR-type domain-containing protein</fullName>
    </recommendedName>
</protein>
<feature type="domain" description="HTH merR-type" evidence="2">
    <location>
        <begin position="4"/>
        <end position="72"/>
    </location>
</feature>
<dbReference type="EMBL" id="NGMM01000004">
    <property type="protein sequence ID" value="OTP14274.1"/>
    <property type="molecule type" value="Genomic_DNA"/>
</dbReference>
<evidence type="ECO:0000313" key="4">
    <source>
        <dbReference type="EMBL" id="WYJ90711.1"/>
    </source>
</evidence>
<dbReference type="Pfam" id="PF13411">
    <property type="entry name" value="MerR_1"/>
    <property type="match status" value="1"/>
</dbReference>
<dbReference type="PROSITE" id="PS50937">
    <property type="entry name" value="HTH_MERR_2"/>
    <property type="match status" value="1"/>
</dbReference>
<dbReference type="InterPro" id="IPR000551">
    <property type="entry name" value="MerR-type_HTH_dom"/>
</dbReference>
<dbReference type="RefSeq" id="WP_086349437.1">
    <property type="nucleotide sequence ID" value="NZ_CP147247.1"/>
</dbReference>
<accession>A0A242K548</accession>
<dbReference type="InterPro" id="IPR047057">
    <property type="entry name" value="MerR_fam"/>
</dbReference>
<name>A0A242K548_9ENTE</name>
<evidence type="ECO:0000313" key="5">
    <source>
        <dbReference type="Proteomes" id="UP000195141"/>
    </source>
</evidence>
<dbReference type="OrthoDB" id="9811174at2"/>
<reference evidence="4" key="3">
    <citation type="submission" date="2024-03" db="EMBL/GenBank/DDBJ databases">
        <title>The Genome Sequence of Enterococcus sp. DIV0242b.</title>
        <authorList>
            <consortium name="The Broad Institute Genomics Platform"/>
            <consortium name="The Broad Institute Microbial Omics Core"/>
            <consortium name="The Broad Institute Genomic Center for Infectious Diseases"/>
            <person name="Earl A."/>
            <person name="Manson A."/>
            <person name="Gilmore M."/>
            <person name="Schwartman J."/>
            <person name="Shea T."/>
            <person name="Abouelleil A."/>
            <person name="Cao P."/>
            <person name="Chapman S."/>
            <person name="Cusick C."/>
            <person name="Young S."/>
            <person name="Neafsey D."/>
            <person name="Nusbaum C."/>
            <person name="Birren B."/>
        </authorList>
    </citation>
    <scope>NUCLEOTIDE SEQUENCE</scope>
    <source>
        <strain evidence="4">9E7_DIV0242</strain>
    </source>
</reference>
<keyword evidence="1" id="KW-0238">DNA-binding</keyword>
<dbReference type="SUPFAM" id="SSF46955">
    <property type="entry name" value="Putative DNA-binding domain"/>
    <property type="match status" value="1"/>
</dbReference>
<dbReference type="CDD" id="cd00592">
    <property type="entry name" value="HTH_MerR-like"/>
    <property type="match status" value="1"/>
</dbReference>
<dbReference type="InterPro" id="IPR009061">
    <property type="entry name" value="DNA-bd_dom_put_sf"/>
</dbReference>
<dbReference type="PANTHER" id="PTHR30204:SF97">
    <property type="entry name" value="MERR FAMILY REGULATORY PROTEIN"/>
    <property type="match status" value="1"/>
</dbReference>
<dbReference type="Proteomes" id="UP000195141">
    <property type="component" value="Chromosome"/>
</dbReference>
<organism evidence="3">
    <name type="scientific">Candidatus Enterococcus clewellii</name>
    <dbReference type="NCBI Taxonomy" id="1834193"/>
    <lineage>
        <taxon>Bacteria</taxon>
        <taxon>Bacillati</taxon>
        <taxon>Bacillota</taxon>
        <taxon>Bacilli</taxon>
        <taxon>Lactobacillales</taxon>
        <taxon>Enterococcaceae</taxon>
        <taxon>Enterococcus</taxon>
    </lineage>
</organism>
<evidence type="ECO:0000313" key="3">
    <source>
        <dbReference type="EMBL" id="OTP14274.1"/>
    </source>
</evidence>
<dbReference type="AlphaFoldDB" id="A0A242K548"/>
<dbReference type="EMBL" id="CP147247">
    <property type="protein sequence ID" value="WYJ90711.1"/>
    <property type="molecule type" value="Genomic_DNA"/>
</dbReference>